<gene>
    <name evidence="2" type="ORF">Vau01_098440</name>
</gene>
<dbReference type="RefSeq" id="WP_204007904.1">
    <property type="nucleotide sequence ID" value="NZ_BOPG01000077.1"/>
</dbReference>
<evidence type="ECO:0000313" key="3">
    <source>
        <dbReference type="Proteomes" id="UP000612585"/>
    </source>
</evidence>
<dbReference type="AlphaFoldDB" id="A0A8J3ZGD9"/>
<organism evidence="2 3">
    <name type="scientific">Virgisporangium aurantiacum</name>
    <dbReference type="NCBI Taxonomy" id="175570"/>
    <lineage>
        <taxon>Bacteria</taxon>
        <taxon>Bacillati</taxon>
        <taxon>Actinomycetota</taxon>
        <taxon>Actinomycetes</taxon>
        <taxon>Micromonosporales</taxon>
        <taxon>Micromonosporaceae</taxon>
        <taxon>Virgisporangium</taxon>
    </lineage>
</organism>
<dbReference type="EMBL" id="BOPG01000077">
    <property type="protein sequence ID" value="GIJ62328.1"/>
    <property type="molecule type" value="Genomic_DNA"/>
</dbReference>
<keyword evidence="3" id="KW-1185">Reference proteome</keyword>
<accession>A0A8J3ZGD9</accession>
<evidence type="ECO:0000313" key="2">
    <source>
        <dbReference type="EMBL" id="GIJ62328.1"/>
    </source>
</evidence>
<keyword evidence="1" id="KW-0812">Transmembrane</keyword>
<dbReference type="Proteomes" id="UP000612585">
    <property type="component" value="Unassembled WGS sequence"/>
</dbReference>
<keyword evidence="1" id="KW-1133">Transmembrane helix</keyword>
<sequence>MTSSSQTAVRPVHLPAAPAVIFALLGLLDIGFLGVVGSSIAPPLAISIVFALLGLVTLVALGLARRGSRPALVTAVTARVISAVLACGAFIAGAPVWITAAEGSLIVATIVALVLLRRRRPPQAH</sequence>
<name>A0A8J3ZGD9_9ACTN</name>
<keyword evidence="1" id="KW-0472">Membrane</keyword>
<evidence type="ECO:0000256" key="1">
    <source>
        <dbReference type="SAM" id="Phobius"/>
    </source>
</evidence>
<comment type="caution">
    <text evidence="2">The sequence shown here is derived from an EMBL/GenBank/DDBJ whole genome shotgun (WGS) entry which is preliminary data.</text>
</comment>
<feature type="transmembrane region" description="Helical" evidence="1">
    <location>
        <begin position="40"/>
        <end position="64"/>
    </location>
</feature>
<protein>
    <submittedName>
        <fullName evidence="2">Uncharacterized protein</fullName>
    </submittedName>
</protein>
<feature type="transmembrane region" description="Helical" evidence="1">
    <location>
        <begin position="71"/>
        <end position="91"/>
    </location>
</feature>
<proteinExistence type="predicted"/>
<feature type="transmembrane region" description="Helical" evidence="1">
    <location>
        <begin position="12"/>
        <end position="34"/>
    </location>
</feature>
<feature type="transmembrane region" description="Helical" evidence="1">
    <location>
        <begin position="97"/>
        <end position="116"/>
    </location>
</feature>
<reference evidence="2" key="1">
    <citation type="submission" date="2021-01" db="EMBL/GenBank/DDBJ databases">
        <title>Whole genome shotgun sequence of Virgisporangium aurantiacum NBRC 16421.</title>
        <authorList>
            <person name="Komaki H."/>
            <person name="Tamura T."/>
        </authorList>
    </citation>
    <scope>NUCLEOTIDE SEQUENCE</scope>
    <source>
        <strain evidence="2">NBRC 16421</strain>
    </source>
</reference>